<comment type="similarity">
    <text evidence="2">Belongs to the TMEM214 family.</text>
</comment>
<comment type="function">
    <text evidence="10">Critical mediator, in cooperation with CASP4, of endoplasmic reticulum-stress induced apoptosis. Required or the activation of CASP4 following endoplasmic reticulum stress.</text>
</comment>
<sequence>MSGQWEVVGKKKDKSNKNNGSNSNKSNKESNNRQMMKDIKVEEVLPMSKLNKLYGQGKSNKENQKPQAPKQKPVENGAAKKKKPDNKPQQPPKPKPAKSIEGALSALNADEFRDVFENNKALFPDTPIVWLKEMAQFLNKRVVPMDNHDPTFSNKMELYPLSVMPNALRSIIEKAVNESNPSNVNLFFDISLTTMATEMNKDAPVLGHKFFLQYIATKDPKMLLNKLNAYNTLKNSYQNRQNIGLSILWALGQAGLKDFSVGLKVFHEVMYPLMEMKNYSKYVTKYLINLINRPVEGSSLQKDQYLNILDVIHGSKKNVPSELVKELNESASKLNDLLLLSVKGDKYHTLVEPILKKLGTTTENQSYSNQLCEILVALMERDQTSLNSWSKLYSKNLVASASLLEHIDTNWKPFSKNVDLKSLKNAMVSFSAENEEMLTKKRKDAGLLKADEYVQKISKKMVNKKKDSTSFLRKSSVVLTILLCIAVTLDLKQQGSWEKTAIGKALNKTGVADCTNMVLFRAKECTVWMHRHIEEQFPGVTEATVEFTTPYIELGRDLLILFNKFYLNQVENFKARIPTLLAQIDKYCPGSIDQVVSTANNAFKVVCDHYENVKAYLLKDVFVGKMAPERMQKVLHDNFIYSVEKMQEYYQWVYQKIMTAIK</sequence>
<keyword evidence="5" id="KW-0053">Apoptosis</keyword>
<dbReference type="GeneID" id="108564414"/>
<evidence type="ECO:0000256" key="5">
    <source>
        <dbReference type="ARBA" id="ARBA00022703"/>
    </source>
</evidence>
<evidence type="ECO:0000313" key="12">
    <source>
        <dbReference type="Proteomes" id="UP000695000"/>
    </source>
</evidence>
<dbReference type="InterPro" id="IPR019308">
    <property type="entry name" value="TMEM214"/>
</dbReference>
<keyword evidence="7" id="KW-1133">Transmembrane helix</keyword>
<evidence type="ECO:0000256" key="1">
    <source>
        <dbReference type="ARBA" id="ARBA00004477"/>
    </source>
</evidence>
<reference evidence="13" key="1">
    <citation type="submission" date="2025-08" db="UniProtKB">
        <authorList>
            <consortium name="RefSeq"/>
        </authorList>
    </citation>
    <scope>IDENTIFICATION</scope>
    <source>
        <tissue evidence="13">Whole Larva</tissue>
    </source>
</reference>
<evidence type="ECO:0000256" key="3">
    <source>
        <dbReference type="ARBA" id="ARBA00011720"/>
    </source>
</evidence>
<comment type="subcellular location">
    <subcellularLocation>
        <location evidence="1">Endoplasmic reticulum membrane</location>
        <topology evidence="1">Multi-pass membrane protein</topology>
    </subcellularLocation>
</comment>
<comment type="subunit">
    <text evidence="3">Constitutively interacts with CASP4; required for the localization of procaspase 4 to the ER.</text>
</comment>
<dbReference type="PANTHER" id="PTHR13448">
    <property type="entry name" value="TRANSMEMBRANE PROTEIN 214"/>
    <property type="match status" value="1"/>
</dbReference>
<keyword evidence="6" id="KW-0256">Endoplasmic reticulum</keyword>
<keyword evidence="9" id="KW-0325">Glycoprotein</keyword>
<organism evidence="12 13">
    <name type="scientific">Nicrophorus vespilloides</name>
    <name type="common">Boreal carrion beetle</name>
    <dbReference type="NCBI Taxonomy" id="110193"/>
    <lineage>
        <taxon>Eukaryota</taxon>
        <taxon>Metazoa</taxon>
        <taxon>Ecdysozoa</taxon>
        <taxon>Arthropoda</taxon>
        <taxon>Hexapoda</taxon>
        <taxon>Insecta</taxon>
        <taxon>Pterygota</taxon>
        <taxon>Neoptera</taxon>
        <taxon>Endopterygota</taxon>
        <taxon>Coleoptera</taxon>
        <taxon>Polyphaga</taxon>
        <taxon>Staphyliniformia</taxon>
        <taxon>Silphidae</taxon>
        <taxon>Nicrophorinae</taxon>
        <taxon>Nicrophorus</taxon>
    </lineage>
</organism>
<keyword evidence="12" id="KW-1185">Reference proteome</keyword>
<evidence type="ECO:0000256" key="6">
    <source>
        <dbReference type="ARBA" id="ARBA00022824"/>
    </source>
</evidence>
<evidence type="ECO:0000256" key="11">
    <source>
        <dbReference type="SAM" id="MobiDB-lite"/>
    </source>
</evidence>
<evidence type="ECO:0000313" key="13">
    <source>
        <dbReference type="RefSeq" id="XP_017778948.1"/>
    </source>
</evidence>
<evidence type="ECO:0000256" key="9">
    <source>
        <dbReference type="ARBA" id="ARBA00023180"/>
    </source>
</evidence>
<feature type="region of interest" description="Disordered" evidence="11">
    <location>
        <begin position="1"/>
        <end position="99"/>
    </location>
</feature>
<gene>
    <name evidence="13" type="primary">LOC108564414</name>
</gene>
<dbReference type="PANTHER" id="PTHR13448:SF0">
    <property type="entry name" value="TRANSMEMBRANE PROTEIN 214"/>
    <property type="match status" value="1"/>
</dbReference>
<keyword evidence="4 13" id="KW-0812">Transmembrane</keyword>
<evidence type="ECO:0000256" key="2">
    <source>
        <dbReference type="ARBA" id="ARBA00007984"/>
    </source>
</evidence>
<evidence type="ECO:0000256" key="10">
    <source>
        <dbReference type="ARBA" id="ARBA00024938"/>
    </source>
</evidence>
<name>A0ABM1MWJ8_NICVS</name>
<dbReference type="Pfam" id="PF10151">
    <property type="entry name" value="TMEM214"/>
    <property type="match status" value="1"/>
</dbReference>
<evidence type="ECO:0000256" key="7">
    <source>
        <dbReference type="ARBA" id="ARBA00022989"/>
    </source>
</evidence>
<proteinExistence type="inferred from homology"/>
<dbReference type="Proteomes" id="UP000695000">
    <property type="component" value="Unplaced"/>
</dbReference>
<protein>
    <submittedName>
        <fullName evidence="13">Transmembrane protein 214</fullName>
    </submittedName>
</protein>
<accession>A0ABM1MWJ8</accession>
<feature type="compositionally biased region" description="Basic and acidic residues" evidence="11">
    <location>
        <begin position="26"/>
        <end position="43"/>
    </location>
</feature>
<dbReference type="RefSeq" id="XP_017778948.1">
    <property type="nucleotide sequence ID" value="XM_017923459.1"/>
</dbReference>
<keyword evidence="8" id="KW-0472">Membrane</keyword>
<evidence type="ECO:0000256" key="4">
    <source>
        <dbReference type="ARBA" id="ARBA00022692"/>
    </source>
</evidence>
<evidence type="ECO:0000256" key="8">
    <source>
        <dbReference type="ARBA" id="ARBA00023136"/>
    </source>
</evidence>